<evidence type="ECO:0000256" key="1">
    <source>
        <dbReference type="SAM" id="Phobius"/>
    </source>
</evidence>
<name>A0A2T3L2Y3_9GAMM</name>
<accession>A0A2T3L2Y3</accession>
<dbReference type="EMBL" id="PYOC01000013">
    <property type="protein sequence ID" value="PSV43338.1"/>
    <property type="molecule type" value="Genomic_DNA"/>
</dbReference>
<evidence type="ECO:0000313" key="3">
    <source>
        <dbReference type="Proteomes" id="UP000241803"/>
    </source>
</evidence>
<organism evidence="2 3">
    <name type="scientific">Photobacterium indicum</name>
    <dbReference type="NCBI Taxonomy" id="81447"/>
    <lineage>
        <taxon>Bacteria</taxon>
        <taxon>Pseudomonadati</taxon>
        <taxon>Pseudomonadota</taxon>
        <taxon>Gammaproteobacteria</taxon>
        <taxon>Vibrionales</taxon>
        <taxon>Vibrionaceae</taxon>
        <taxon>Photobacterium</taxon>
    </lineage>
</organism>
<keyword evidence="1" id="KW-0472">Membrane</keyword>
<protein>
    <submittedName>
        <fullName evidence="2">Uncharacterized protein</fullName>
    </submittedName>
</protein>
<dbReference type="AlphaFoldDB" id="A0A2T3L2Y3"/>
<dbReference type="Proteomes" id="UP000241803">
    <property type="component" value="Unassembled WGS sequence"/>
</dbReference>
<proteinExistence type="predicted"/>
<sequence length="85" mass="8923">MIVINFHKPVPSSITVVLSETTRTLSKTVIGLKSEVVMLGTAINTIGLCIIGGKYILILILAALTLSSGSISPEFLTFSITGTSE</sequence>
<keyword evidence="1" id="KW-0812">Transmembrane</keyword>
<evidence type="ECO:0000313" key="2">
    <source>
        <dbReference type="EMBL" id="PSV43338.1"/>
    </source>
</evidence>
<reference evidence="2 3" key="1">
    <citation type="submission" date="2018-03" db="EMBL/GenBank/DDBJ databases">
        <title>Whole genome sequencing of Histamine producing bacteria.</title>
        <authorList>
            <person name="Butler K."/>
        </authorList>
    </citation>
    <scope>NUCLEOTIDE SEQUENCE [LARGE SCALE GENOMIC DNA]</scope>
    <source>
        <strain evidence="2 3">ATCC 19614</strain>
    </source>
</reference>
<dbReference type="RefSeq" id="WP_107255560.1">
    <property type="nucleotide sequence ID" value="NZ_JAKJTK010000037.1"/>
</dbReference>
<feature type="transmembrane region" description="Helical" evidence="1">
    <location>
        <begin position="42"/>
        <end position="66"/>
    </location>
</feature>
<comment type="caution">
    <text evidence="2">The sequence shown here is derived from an EMBL/GenBank/DDBJ whole genome shotgun (WGS) entry which is preliminary data.</text>
</comment>
<gene>
    <name evidence="2" type="ORF">C9J47_22815</name>
</gene>
<keyword evidence="1" id="KW-1133">Transmembrane helix</keyword>
<keyword evidence="3" id="KW-1185">Reference proteome</keyword>